<dbReference type="Proteomes" id="UP000322873">
    <property type="component" value="Unassembled WGS sequence"/>
</dbReference>
<sequence>MSFSKIAVVAGAMFISGAAAHGRVSGITADGVWYEGYNPSFQYAQVAPVVAGWSDPQDLSNGFIAPDAYGTSDIICHLGATNAKGYVNVTAGSIVNLQWTAWPESHHGPVLDYLAACTGNDCTTVDKTSLEFFKIDGVGLIDDTTVPGTWASDQLIANNNSWSVTIPKSLAPGGYVLRHEIIALHSAEQADGAQNYPQCVNLWVSGTGSATPTSSDTTLASVVQSGGAVATGAAPVSSEASSAASAVTSSVESSSAAVVASSSAQSTSEVIASTSASSAAGIATSSAVAASSVVPVAASSSLKTSCTKKSSATTAAAPVVTSAPAGNVVTDIITDYVTVTDIVTVTVTAGAA</sequence>
<keyword evidence="3" id="KW-0964">Secreted</keyword>
<evidence type="ECO:0000256" key="4">
    <source>
        <dbReference type="ARBA" id="ARBA00023157"/>
    </source>
</evidence>
<evidence type="ECO:0000256" key="6">
    <source>
        <dbReference type="SAM" id="SignalP"/>
    </source>
</evidence>
<comment type="cofactor">
    <cofactor evidence="1">
        <name>Cu(2+)</name>
        <dbReference type="ChEBI" id="CHEBI:29036"/>
    </cofactor>
</comment>
<evidence type="ECO:0000313" key="8">
    <source>
        <dbReference type="EMBL" id="KAA8569038.1"/>
    </source>
</evidence>
<dbReference type="EMBL" id="VICG01000008">
    <property type="protein sequence ID" value="KAA8569038.1"/>
    <property type="molecule type" value="Genomic_DNA"/>
</dbReference>
<dbReference type="AlphaFoldDB" id="A0A5M9JHM6"/>
<comment type="subcellular location">
    <subcellularLocation>
        <location evidence="2">Secreted</location>
    </subcellularLocation>
</comment>
<evidence type="ECO:0000259" key="7">
    <source>
        <dbReference type="Pfam" id="PF03443"/>
    </source>
</evidence>
<dbReference type="VEuPathDB" id="FungiDB:MFRU_047g00310"/>
<comment type="caution">
    <text evidence="8">The sequence shown here is derived from an EMBL/GenBank/DDBJ whole genome shotgun (WGS) entry which is preliminary data.</text>
</comment>
<evidence type="ECO:0000256" key="5">
    <source>
        <dbReference type="ARBA" id="ARBA00023180"/>
    </source>
</evidence>
<dbReference type="Pfam" id="PF03443">
    <property type="entry name" value="AA9"/>
    <property type="match status" value="1"/>
</dbReference>
<name>A0A5M9JHM6_MONFR</name>
<keyword evidence="6" id="KW-0732">Signal</keyword>
<evidence type="ECO:0000313" key="9">
    <source>
        <dbReference type="Proteomes" id="UP000322873"/>
    </source>
</evidence>
<dbReference type="InterPro" id="IPR049892">
    <property type="entry name" value="AA9"/>
</dbReference>
<dbReference type="GO" id="GO:0005576">
    <property type="term" value="C:extracellular region"/>
    <property type="evidence" value="ECO:0007669"/>
    <property type="project" value="UniProtKB-SubCell"/>
</dbReference>
<proteinExistence type="predicted"/>
<keyword evidence="4" id="KW-1015">Disulfide bond</keyword>
<feature type="chain" id="PRO_5024354671" description="Auxiliary Activity family 9 catalytic domain-containing protein" evidence="6">
    <location>
        <begin position="21"/>
        <end position="352"/>
    </location>
</feature>
<organism evidence="8 9">
    <name type="scientific">Monilinia fructicola</name>
    <name type="common">Brown rot fungus</name>
    <name type="synonym">Ciboria fructicola</name>
    <dbReference type="NCBI Taxonomy" id="38448"/>
    <lineage>
        <taxon>Eukaryota</taxon>
        <taxon>Fungi</taxon>
        <taxon>Dikarya</taxon>
        <taxon>Ascomycota</taxon>
        <taxon>Pezizomycotina</taxon>
        <taxon>Leotiomycetes</taxon>
        <taxon>Helotiales</taxon>
        <taxon>Sclerotiniaceae</taxon>
        <taxon>Monilinia</taxon>
    </lineage>
</organism>
<dbReference type="InterPro" id="IPR005103">
    <property type="entry name" value="AA9_LPMO"/>
</dbReference>
<keyword evidence="9" id="KW-1185">Reference proteome</keyword>
<dbReference type="PANTHER" id="PTHR33353:SF34">
    <property type="entry name" value="ENDO-BETA-1,4-GLUCANASE D"/>
    <property type="match status" value="1"/>
</dbReference>
<dbReference type="PANTHER" id="PTHR33353">
    <property type="entry name" value="PUTATIVE (AFU_ORTHOLOGUE AFUA_1G12560)-RELATED"/>
    <property type="match status" value="1"/>
</dbReference>
<feature type="domain" description="Auxiliary Activity family 9 catalytic" evidence="7">
    <location>
        <begin position="21"/>
        <end position="218"/>
    </location>
</feature>
<protein>
    <recommendedName>
        <fullName evidence="7">Auxiliary Activity family 9 catalytic domain-containing protein</fullName>
    </recommendedName>
</protein>
<reference evidence="8 9" key="1">
    <citation type="submission" date="2019-06" db="EMBL/GenBank/DDBJ databases">
        <title>Genome Sequence of the Brown Rot Fungal Pathogen Monilinia fructicola.</title>
        <authorList>
            <person name="De Miccolis Angelini R.M."/>
            <person name="Landi L."/>
            <person name="Abate D."/>
            <person name="Pollastro S."/>
            <person name="Romanazzi G."/>
            <person name="Faretra F."/>
        </authorList>
    </citation>
    <scope>NUCLEOTIDE SEQUENCE [LARGE SCALE GENOMIC DNA]</scope>
    <source>
        <strain evidence="8 9">Mfrc123</strain>
    </source>
</reference>
<dbReference type="CDD" id="cd21175">
    <property type="entry name" value="LPMO_AA9"/>
    <property type="match status" value="1"/>
</dbReference>
<dbReference type="Gene3D" id="2.70.50.70">
    <property type="match status" value="1"/>
</dbReference>
<evidence type="ECO:0000256" key="3">
    <source>
        <dbReference type="ARBA" id="ARBA00022525"/>
    </source>
</evidence>
<keyword evidence="5" id="KW-0325">Glycoprotein</keyword>
<evidence type="ECO:0000256" key="1">
    <source>
        <dbReference type="ARBA" id="ARBA00001973"/>
    </source>
</evidence>
<gene>
    <name evidence="8" type="ORF">EYC84_000711</name>
</gene>
<accession>A0A5M9JHM6</accession>
<feature type="signal peptide" evidence="6">
    <location>
        <begin position="1"/>
        <end position="20"/>
    </location>
</feature>
<evidence type="ECO:0000256" key="2">
    <source>
        <dbReference type="ARBA" id="ARBA00004613"/>
    </source>
</evidence>